<accession>A0A533I1Z6</accession>
<organism evidence="2 3">
    <name type="scientific">Paracoccus denitrificans</name>
    <dbReference type="NCBI Taxonomy" id="266"/>
    <lineage>
        <taxon>Bacteria</taxon>
        <taxon>Pseudomonadati</taxon>
        <taxon>Pseudomonadota</taxon>
        <taxon>Alphaproteobacteria</taxon>
        <taxon>Rhodobacterales</taxon>
        <taxon>Paracoccaceae</taxon>
        <taxon>Paracoccus</taxon>
    </lineage>
</organism>
<sequence>MAFGADMAFISEIHYQNSYASNSGQEEFVEIRVTAAELAQMSAGDTTLQVAFYQDNGASSQVVTLDPDDAVRDPNSGTYTIVVPLPMSAPTTNPPGAGEPEAVALTSTDSDGTTEVIRFVEIAPSTGTITATDGPAAGTSAEVIAASSGGQSVQYDKNGNRIDGPASPNQAICFTLGTLIETENGPVPIEHLRPGHRVRVRDNDLQPIRWIGRRCLDAIDLAAAPHLRPIRICAGSLGAGTPSRDLTVSPQHRILVRSKIAQRMFGAAEVLVAAKQLCQIDGIDVVDDAVEVTYFHMLFEKHEIVFANGCEAESLFIGPEALKSIGKLARNEIFTLFPQLRQGDVRTAPARPLVQGRKARHMAGRHIKNGRTLIAD</sequence>
<dbReference type="Proteomes" id="UP000315344">
    <property type="component" value="Unassembled WGS sequence"/>
</dbReference>
<proteinExistence type="predicted"/>
<name>A0A533I1Z6_PARDE</name>
<feature type="domain" description="Hedgehog/Intein (Hint)" evidence="1">
    <location>
        <begin position="172"/>
        <end position="318"/>
    </location>
</feature>
<reference evidence="2 3" key="1">
    <citation type="journal article" date="2017" name="Nat. Commun.">
        <title>In situ click chemistry generation of cyclooxygenase-2 inhibitors.</title>
        <authorList>
            <person name="Bhardwaj A."/>
            <person name="Kaur J."/>
            <person name="Wuest M."/>
            <person name="Wuest F."/>
        </authorList>
    </citation>
    <scope>NUCLEOTIDE SEQUENCE [LARGE SCALE GENOMIC DNA]</scope>
    <source>
        <strain evidence="2">S2_012_000_R3_94</strain>
    </source>
</reference>
<dbReference type="EMBL" id="VAFL01000011">
    <property type="protein sequence ID" value="TKW65676.1"/>
    <property type="molecule type" value="Genomic_DNA"/>
</dbReference>
<gene>
    <name evidence="2" type="ORF">DI616_13760</name>
</gene>
<dbReference type="Pfam" id="PF13403">
    <property type="entry name" value="Hint_2"/>
    <property type="match status" value="1"/>
</dbReference>
<evidence type="ECO:0000259" key="1">
    <source>
        <dbReference type="Pfam" id="PF13403"/>
    </source>
</evidence>
<dbReference type="InterPro" id="IPR036844">
    <property type="entry name" value="Hint_dom_sf"/>
</dbReference>
<dbReference type="AlphaFoldDB" id="A0A533I1Z6"/>
<dbReference type="Gene3D" id="2.170.16.10">
    <property type="entry name" value="Hedgehog/Intein (Hint) domain"/>
    <property type="match status" value="1"/>
</dbReference>
<comment type="caution">
    <text evidence="2">The sequence shown here is derived from an EMBL/GenBank/DDBJ whole genome shotgun (WGS) entry which is preliminary data.</text>
</comment>
<evidence type="ECO:0000313" key="3">
    <source>
        <dbReference type="Proteomes" id="UP000315344"/>
    </source>
</evidence>
<evidence type="ECO:0000313" key="2">
    <source>
        <dbReference type="EMBL" id="TKW65676.1"/>
    </source>
</evidence>
<dbReference type="SUPFAM" id="SSF51294">
    <property type="entry name" value="Hedgehog/intein (Hint) domain"/>
    <property type="match status" value="1"/>
</dbReference>
<dbReference type="InterPro" id="IPR028992">
    <property type="entry name" value="Hedgehog/Intein_dom"/>
</dbReference>
<protein>
    <submittedName>
        <fullName evidence="2">Hint domain-containing protein</fullName>
    </submittedName>
</protein>